<sequence length="99" mass="11823">MKKVMSLQQAISLRDELDEFIKITEDYEVKEIKQWIVFQYVKHYSIPKVIKEARDKNCLNEAGELLERKDIIAVLQSSPMDDLHKIAKKMYNKKINIRR</sequence>
<dbReference type="AlphaFoldDB" id="A0A1M7KJJ9"/>
<accession>A0A1M7KJJ9</accession>
<protein>
    <submittedName>
        <fullName evidence="1">Uncharacterized protein</fullName>
    </submittedName>
</protein>
<organism evidence="1 2">
    <name type="scientific">Lacicoccus alkaliphilus DSM 16010</name>
    <dbReference type="NCBI Taxonomy" id="1123231"/>
    <lineage>
        <taxon>Bacteria</taxon>
        <taxon>Bacillati</taxon>
        <taxon>Bacillota</taxon>
        <taxon>Bacilli</taxon>
        <taxon>Bacillales</taxon>
        <taxon>Salinicoccaceae</taxon>
        <taxon>Lacicoccus</taxon>
    </lineage>
</organism>
<gene>
    <name evidence="1" type="ORF">SAMN02745189_02562</name>
</gene>
<name>A0A1M7KJJ9_9BACL</name>
<dbReference type="RefSeq" id="WP_072710955.1">
    <property type="nucleotide sequence ID" value="NZ_FRCF01000019.1"/>
</dbReference>
<evidence type="ECO:0000313" key="1">
    <source>
        <dbReference type="EMBL" id="SHM65588.1"/>
    </source>
</evidence>
<keyword evidence="2" id="KW-1185">Reference proteome</keyword>
<dbReference type="Proteomes" id="UP000184206">
    <property type="component" value="Unassembled WGS sequence"/>
</dbReference>
<dbReference type="EMBL" id="FRCF01000019">
    <property type="protein sequence ID" value="SHM65588.1"/>
    <property type="molecule type" value="Genomic_DNA"/>
</dbReference>
<dbReference type="OrthoDB" id="2428825at2"/>
<proteinExistence type="predicted"/>
<evidence type="ECO:0000313" key="2">
    <source>
        <dbReference type="Proteomes" id="UP000184206"/>
    </source>
</evidence>
<dbReference type="STRING" id="1123231.SAMN02745189_02562"/>
<reference evidence="1 2" key="1">
    <citation type="submission" date="2016-11" db="EMBL/GenBank/DDBJ databases">
        <authorList>
            <person name="Jaros S."/>
            <person name="Januszkiewicz K."/>
            <person name="Wedrychowicz H."/>
        </authorList>
    </citation>
    <scope>NUCLEOTIDE SEQUENCE [LARGE SCALE GENOMIC DNA]</scope>
    <source>
        <strain evidence="1 2">DSM 16010</strain>
    </source>
</reference>